<protein>
    <submittedName>
        <fullName evidence="2">Uncharacterized protein</fullName>
    </submittedName>
</protein>
<proteinExistence type="predicted"/>
<gene>
    <name evidence="2" type="ORF">S03H2_59178</name>
</gene>
<keyword evidence="1" id="KW-1133">Transmembrane helix</keyword>
<reference evidence="2" key="1">
    <citation type="journal article" date="2014" name="Front. Microbiol.">
        <title>High frequency of phylogenetically diverse reductive dehalogenase-homologous genes in deep subseafloor sedimentary metagenomes.</title>
        <authorList>
            <person name="Kawai M."/>
            <person name="Futagami T."/>
            <person name="Toyoda A."/>
            <person name="Takaki Y."/>
            <person name="Nishi S."/>
            <person name="Hori S."/>
            <person name="Arai W."/>
            <person name="Tsubouchi T."/>
            <person name="Morono Y."/>
            <person name="Uchiyama I."/>
            <person name="Ito T."/>
            <person name="Fujiyama A."/>
            <person name="Inagaki F."/>
            <person name="Takami H."/>
        </authorList>
    </citation>
    <scope>NUCLEOTIDE SEQUENCE</scope>
    <source>
        <strain evidence="2">Expedition CK06-06</strain>
    </source>
</reference>
<feature type="transmembrane region" description="Helical" evidence="1">
    <location>
        <begin position="6"/>
        <end position="27"/>
    </location>
</feature>
<evidence type="ECO:0000313" key="2">
    <source>
        <dbReference type="EMBL" id="GAH80246.1"/>
    </source>
</evidence>
<feature type="non-terminal residue" evidence="2">
    <location>
        <position position="132"/>
    </location>
</feature>
<name>X1ICU4_9ZZZZ</name>
<sequence length="132" mass="14778">MQDIFAIIGAVSGVVSLLTIIYLVGIWKGRVDTQLGSISQSLQKYPPEETALMAKTLWDIYVVDALRNRPDLAQHHSSYKLKKEGLDLISNDIKRDLDCLDLNPLNNEAIACGWLVVKFLGVERVSKMAKQH</sequence>
<keyword evidence="1" id="KW-0812">Transmembrane</keyword>
<comment type="caution">
    <text evidence="2">The sequence shown here is derived from an EMBL/GenBank/DDBJ whole genome shotgun (WGS) entry which is preliminary data.</text>
</comment>
<accession>X1ICU4</accession>
<evidence type="ECO:0000256" key="1">
    <source>
        <dbReference type="SAM" id="Phobius"/>
    </source>
</evidence>
<keyword evidence="1" id="KW-0472">Membrane</keyword>
<organism evidence="2">
    <name type="scientific">marine sediment metagenome</name>
    <dbReference type="NCBI Taxonomy" id="412755"/>
    <lineage>
        <taxon>unclassified sequences</taxon>
        <taxon>metagenomes</taxon>
        <taxon>ecological metagenomes</taxon>
    </lineage>
</organism>
<dbReference type="EMBL" id="BARU01038041">
    <property type="protein sequence ID" value="GAH80246.1"/>
    <property type="molecule type" value="Genomic_DNA"/>
</dbReference>
<dbReference type="AlphaFoldDB" id="X1ICU4"/>